<proteinExistence type="predicted"/>
<dbReference type="AlphaFoldDB" id="A0A2T3ARR3"/>
<evidence type="ECO:0000256" key="1">
    <source>
        <dbReference type="SAM" id="MobiDB-lite"/>
    </source>
</evidence>
<dbReference type="RefSeq" id="XP_024717341.1">
    <property type="nucleotide sequence ID" value="XM_024863822.1"/>
</dbReference>
<feature type="region of interest" description="Disordered" evidence="1">
    <location>
        <begin position="19"/>
        <end position="66"/>
    </location>
</feature>
<keyword evidence="3" id="KW-1185">Reference proteome</keyword>
<dbReference type="Proteomes" id="UP000241818">
    <property type="component" value="Unassembled WGS sequence"/>
</dbReference>
<evidence type="ECO:0000313" key="3">
    <source>
        <dbReference type="Proteomes" id="UP000241818"/>
    </source>
</evidence>
<organism evidence="2 3">
    <name type="scientific">Amorphotheca resinae ATCC 22711</name>
    <dbReference type="NCBI Taxonomy" id="857342"/>
    <lineage>
        <taxon>Eukaryota</taxon>
        <taxon>Fungi</taxon>
        <taxon>Dikarya</taxon>
        <taxon>Ascomycota</taxon>
        <taxon>Pezizomycotina</taxon>
        <taxon>Leotiomycetes</taxon>
        <taxon>Helotiales</taxon>
        <taxon>Amorphothecaceae</taxon>
        <taxon>Amorphotheca</taxon>
    </lineage>
</organism>
<reference evidence="2 3" key="1">
    <citation type="journal article" date="2018" name="New Phytol.">
        <title>Comparative genomics and transcriptomics depict ericoid mycorrhizal fungi as versatile saprotrophs and plant mutualists.</title>
        <authorList>
            <person name="Martino E."/>
            <person name="Morin E."/>
            <person name="Grelet G.A."/>
            <person name="Kuo A."/>
            <person name="Kohler A."/>
            <person name="Daghino S."/>
            <person name="Barry K.W."/>
            <person name="Cichocki N."/>
            <person name="Clum A."/>
            <person name="Dockter R.B."/>
            <person name="Hainaut M."/>
            <person name="Kuo R.C."/>
            <person name="LaButti K."/>
            <person name="Lindahl B.D."/>
            <person name="Lindquist E.A."/>
            <person name="Lipzen A."/>
            <person name="Khouja H.R."/>
            <person name="Magnuson J."/>
            <person name="Murat C."/>
            <person name="Ohm R.A."/>
            <person name="Singer S.W."/>
            <person name="Spatafora J.W."/>
            <person name="Wang M."/>
            <person name="Veneault-Fourrey C."/>
            <person name="Henrissat B."/>
            <person name="Grigoriev I.V."/>
            <person name="Martin F.M."/>
            <person name="Perotto S."/>
        </authorList>
    </citation>
    <scope>NUCLEOTIDE SEQUENCE [LARGE SCALE GENOMIC DNA]</scope>
    <source>
        <strain evidence="2 3">ATCC 22711</strain>
    </source>
</reference>
<evidence type="ECO:0000313" key="2">
    <source>
        <dbReference type="EMBL" id="PSS09043.1"/>
    </source>
</evidence>
<feature type="compositionally biased region" description="Pro residues" evidence="1">
    <location>
        <begin position="30"/>
        <end position="42"/>
    </location>
</feature>
<sequence>MALGFCSIDPVNPELYIFSRDSPRTRTSPSPAPQPRSPPSPPRTRRVSTSRAPSSPQTSCCGGIQS</sequence>
<name>A0A2T3ARR3_AMORE</name>
<protein>
    <submittedName>
        <fullName evidence="2">Uncharacterized protein</fullName>
    </submittedName>
</protein>
<gene>
    <name evidence="2" type="ORF">M430DRAFT_182235</name>
</gene>
<feature type="compositionally biased region" description="Polar residues" evidence="1">
    <location>
        <begin position="57"/>
        <end position="66"/>
    </location>
</feature>
<dbReference type="InParanoid" id="A0A2T3ARR3"/>
<dbReference type="GeneID" id="36571903"/>
<accession>A0A2T3ARR3</accession>
<dbReference type="EMBL" id="KZ679017">
    <property type="protein sequence ID" value="PSS09043.1"/>
    <property type="molecule type" value="Genomic_DNA"/>
</dbReference>